<protein>
    <recommendedName>
        <fullName evidence="3">TRUD domain-containing protein</fullName>
    </recommendedName>
</protein>
<dbReference type="InterPro" id="IPR011760">
    <property type="entry name" value="PsdUridine_synth_TruD_insert"/>
</dbReference>
<dbReference type="GO" id="GO:0001522">
    <property type="term" value="P:pseudouridine synthesis"/>
    <property type="evidence" value="ECO:0007669"/>
    <property type="project" value="InterPro"/>
</dbReference>
<dbReference type="GO" id="GO:0009982">
    <property type="term" value="F:pseudouridine synthase activity"/>
    <property type="evidence" value="ECO:0007669"/>
    <property type="project" value="InterPro"/>
</dbReference>
<sequence length="608" mass="68873">MKLASKGPISRWSPRNPMTGAFFSRNDWRSGRDLSREERDSGLLLRLRDVGGRLSDATLPVAVVKAQSTDFQVNEIDANGRVAALEKAPKGKWRKISRQKTVLIEDNAEISFGDPTKTFSPRVQSYGEYVRILGKLPREFPILRFVVYRDSYSLLSVEKRMGYVLSLQPGSTFLRESSGGSFGCISQYGVCVGMTREFLPHASRQFNLHPLIFNPQTYHTQDDFQDLLRRPAGHYYRLVLRCVDGDPDTINRRLKMLVEGGFVNYFGIEAFGVGSNRLFEVASFAAHGYFRQAMGALLQCVAECDGVHHDYYIKYLNADPSTVLGVSQLWADAAKHMRSQKWLVDLLKGVAKYHEDGEKEEHLRILWDSLPIRDRIQGSAAEFVWNAMASQRLLSKGLDVVEGDVVRVPIPDSHFAVGSCSSYQYKLVTAEDTRLGIYAITDVVLPVPYGNDALNNCLFPQIAPLDRELYGEFAAKHGLSFLFEEPIEPCAFPREYYRPLVVRPGDFQASVIKDPNSFTCLKSDLSMMQERKPIHSKDMDYVSRVREPCVYNVSERFVEKMGPIKKTHTGCYSVVLFCRLPEGTSPFVMLRESFSLRYAAFHDMYGVL</sequence>
<dbReference type="VEuPathDB" id="TriTrypDB:TcCL_ESM01708"/>
<evidence type="ECO:0000256" key="1">
    <source>
        <dbReference type="ARBA" id="ARBA00007953"/>
    </source>
</evidence>
<dbReference type="GO" id="GO:0003723">
    <property type="term" value="F:RNA binding"/>
    <property type="evidence" value="ECO:0007669"/>
    <property type="project" value="InterPro"/>
</dbReference>
<dbReference type="EMBL" id="PRFC01000547">
    <property type="protein sequence ID" value="PWU86398.1"/>
    <property type="molecule type" value="Genomic_DNA"/>
</dbReference>
<dbReference type="AlphaFoldDB" id="A0A2V2UU97"/>
<dbReference type="PROSITE" id="PS50984">
    <property type="entry name" value="TRUD"/>
    <property type="match status" value="1"/>
</dbReference>
<evidence type="ECO:0000313" key="4">
    <source>
        <dbReference type="EMBL" id="PWU86398.1"/>
    </source>
</evidence>
<dbReference type="VEuPathDB" id="TriTrypDB:C4B63_120g42"/>
<accession>A0A2V2UU97</accession>
<dbReference type="InterPro" id="IPR020103">
    <property type="entry name" value="PsdUridine_synth_cat_dom_sf"/>
</dbReference>
<dbReference type="PANTHER" id="PTHR13326:SF26">
    <property type="entry name" value="TRUD DOMAIN-CONTAINING PROTEIN"/>
    <property type="match status" value="1"/>
</dbReference>
<dbReference type="VEuPathDB" id="TriTrypDB:TcBrA4_0090790"/>
<comment type="similarity">
    <text evidence="1">Belongs to the pseudouridine synthase TruD family.</text>
</comment>
<dbReference type="VEuPathDB" id="TriTrypDB:TcG_01925"/>
<feature type="domain" description="TRUD" evidence="3">
    <location>
        <begin position="261"/>
        <end position="503"/>
    </location>
</feature>
<dbReference type="VEuPathDB" id="TriTrypDB:Tc_MARK_4077"/>
<dbReference type="PANTHER" id="PTHR13326">
    <property type="entry name" value="TRNA PSEUDOURIDINE SYNTHASE D"/>
    <property type="match status" value="1"/>
</dbReference>
<dbReference type="VEuPathDB" id="TriTrypDB:TcYC6_0042940"/>
<dbReference type="GO" id="GO:0005634">
    <property type="term" value="C:nucleus"/>
    <property type="evidence" value="ECO:0007669"/>
    <property type="project" value="TreeGrafter"/>
</dbReference>
<evidence type="ECO:0000259" key="3">
    <source>
        <dbReference type="PROSITE" id="PS50984"/>
    </source>
</evidence>
<evidence type="ECO:0000256" key="2">
    <source>
        <dbReference type="ARBA" id="ARBA00023235"/>
    </source>
</evidence>
<dbReference type="VEuPathDB" id="TriTrypDB:C3747_547g9"/>
<dbReference type="VEuPathDB" id="TriTrypDB:TCDM_00731"/>
<dbReference type="VEuPathDB" id="TriTrypDB:BCY84_00708"/>
<gene>
    <name evidence="4" type="ORF">C3747_547g9</name>
</gene>
<dbReference type="VEuPathDB" id="TriTrypDB:ECC02_002976"/>
<dbReference type="InterPro" id="IPR001656">
    <property type="entry name" value="PsdUridine_synth_TruD"/>
</dbReference>
<dbReference type="SUPFAM" id="SSF55120">
    <property type="entry name" value="Pseudouridine synthase"/>
    <property type="match status" value="1"/>
</dbReference>
<name>A0A2V2UU97_TRYCR</name>
<dbReference type="Proteomes" id="UP000246078">
    <property type="component" value="Unassembled WGS sequence"/>
</dbReference>
<proteinExistence type="inferred from homology"/>
<organism evidence="4 5">
    <name type="scientific">Trypanosoma cruzi</name>
    <dbReference type="NCBI Taxonomy" id="5693"/>
    <lineage>
        <taxon>Eukaryota</taxon>
        <taxon>Discoba</taxon>
        <taxon>Euglenozoa</taxon>
        <taxon>Kinetoplastea</taxon>
        <taxon>Metakinetoplastina</taxon>
        <taxon>Trypanosomatida</taxon>
        <taxon>Trypanosomatidae</taxon>
        <taxon>Trypanosoma</taxon>
        <taxon>Schizotrypanum</taxon>
    </lineage>
</organism>
<dbReference type="VEuPathDB" id="TriTrypDB:TCSYLVIO_001604"/>
<dbReference type="VEuPathDB" id="TriTrypDB:TcCLB.504149.140"/>
<dbReference type="InterPro" id="IPR042214">
    <property type="entry name" value="TruD_catalytic"/>
</dbReference>
<keyword evidence="2" id="KW-0413">Isomerase</keyword>
<reference evidence="4 5" key="1">
    <citation type="journal article" date="2018" name="Microb. Genom.">
        <title>Expanding an expanded genome: long-read sequencing of Trypanosoma cruzi.</title>
        <authorList>
            <person name="Berna L."/>
            <person name="Rodriguez M."/>
            <person name="Chiribao M.L."/>
            <person name="Parodi-Talice A."/>
            <person name="Pita S."/>
            <person name="Rijo G."/>
            <person name="Alvarez-Valin F."/>
            <person name="Robello C."/>
        </authorList>
    </citation>
    <scope>NUCLEOTIDE SEQUENCE [LARGE SCALE GENOMIC DNA]</scope>
    <source>
        <strain evidence="4 5">TCC</strain>
    </source>
</reference>
<comment type="caution">
    <text evidence="4">The sequence shown here is derived from an EMBL/GenBank/DDBJ whole genome shotgun (WGS) entry which is preliminary data.</text>
</comment>
<evidence type="ECO:0000313" key="5">
    <source>
        <dbReference type="Proteomes" id="UP000246078"/>
    </source>
</evidence>
<dbReference type="Gene3D" id="3.30.2350.20">
    <property type="entry name" value="TruD, catalytic domain"/>
    <property type="match status" value="2"/>
</dbReference>